<keyword evidence="1" id="KW-0472">Membrane</keyword>
<organism evidence="2 3">
    <name type="scientific">Bacteroides oleiciplenus YIT 12058</name>
    <dbReference type="NCBI Taxonomy" id="742727"/>
    <lineage>
        <taxon>Bacteria</taxon>
        <taxon>Pseudomonadati</taxon>
        <taxon>Bacteroidota</taxon>
        <taxon>Bacteroidia</taxon>
        <taxon>Bacteroidales</taxon>
        <taxon>Bacteroidaceae</taxon>
        <taxon>Bacteroides</taxon>
    </lineage>
</organism>
<keyword evidence="1" id="KW-1133">Transmembrane helix</keyword>
<dbReference type="Gene3D" id="1.25.40.10">
    <property type="entry name" value="Tetratricopeptide repeat domain"/>
    <property type="match status" value="1"/>
</dbReference>
<dbReference type="OrthoDB" id="1046362at2"/>
<protein>
    <submittedName>
        <fullName evidence="2">Uncharacterized protein</fullName>
    </submittedName>
</protein>
<dbReference type="SMART" id="SM00028">
    <property type="entry name" value="TPR"/>
    <property type="match status" value="4"/>
</dbReference>
<dbReference type="RefSeq" id="WP_009127164.1">
    <property type="nucleotide sequence ID" value="NZ_JH992940.1"/>
</dbReference>
<reference evidence="2 3" key="1">
    <citation type="submission" date="2012-09" db="EMBL/GenBank/DDBJ databases">
        <title>The Genome Sequence of Bacteroides oleiciplenus YIT 12058.</title>
        <authorList>
            <consortium name="The Broad Institute Genome Sequencing Platform"/>
            <person name="Earl A."/>
            <person name="Ward D."/>
            <person name="Feldgarden M."/>
            <person name="Gevers D."/>
            <person name="Morotomi M."/>
            <person name="Walker B."/>
            <person name="Young S.K."/>
            <person name="Zeng Q."/>
            <person name="Gargeya S."/>
            <person name="Fitzgerald M."/>
            <person name="Haas B."/>
            <person name="Abouelleil A."/>
            <person name="Alvarado L."/>
            <person name="Arachchi H.M."/>
            <person name="Berlin A.M."/>
            <person name="Chapman S.B."/>
            <person name="Goldberg J."/>
            <person name="Griggs A."/>
            <person name="Gujja S."/>
            <person name="Hansen M."/>
            <person name="Howarth C."/>
            <person name="Imamovic A."/>
            <person name="Larimer J."/>
            <person name="McCowen C."/>
            <person name="Montmayeur A."/>
            <person name="Murphy C."/>
            <person name="Neiman D."/>
            <person name="Pearson M."/>
            <person name="Priest M."/>
            <person name="Roberts A."/>
            <person name="Saif S."/>
            <person name="Shea T."/>
            <person name="Sisk P."/>
            <person name="Sykes S."/>
            <person name="Wortman J."/>
            <person name="Nusbaum C."/>
            <person name="Birren B."/>
        </authorList>
    </citation>
    <scope>NUCLEOTIDE SEQUENCE [LARGE SCALE GENOMIC DNA]</scope>
    <source>
        <strain evidence="2 3">YIT 12058</strain>
    </source>
</reference>
<feature type="transmembrane region" description="Helical" evidence="1">
    <location>
        <begin position="367"/>
        <end position="388"/>
    </location>
</feature>
<dbReference type="eggNOG" id="COG0457">
    <property type="taxonomic scope" value="Bacteria"/>
</dbReference>
<dbReference type="EMBL" id="ADLF01000001">
    <property type="protein sequence ID" value="EKU92370.1"/>
    <property type="molecule type" value="Genomic_DNA"/>
</dbReference>
<dbReference type="SUPFAM" id="SSF48452">
    <property type="entry name" value="TPR-like"/>
    <property type="match status" value="1"/>
</dbReference>
<comment type="caution">
    <text evidence="2">The sequence shown here is derived from an EMBL/GenBank/DDBJ whole genome shotgun (WGS) entry which is preliminary data.</text>
</comment>
<keyword evidence="3" id="KW-1185">Reference proteome</keyword>
<gene>
    <name evidence="2" type="ORF">HMPREF9447_00027</name>
</gene>
<evidence type="ECO:0000313" key="3">
    <source>
        <dbReference type="Proteomes" id="UP000009872"/>
    </source>
</evidence>
<name>K9ET97_9BACE</name>
<accession>K9ET97</accession>
<proteinExistence type="predicted"/>
<evidence type="ECO:0000313" key="2">
    <source>
        <dbReference type="EMBL" id="EKU92370.1"/>
    </source>
</evidence>
<dbReference type="PATRIC" id="fig|742727.4.peg.27"/>
<dbReference type="PROSITE" id="PS51257">
    <property type="entry name" value="PROKAR_LIPOPROTEIN"/>
    <property type="match status" value="1"/>
</dbReference>
<evidence type="ECO:0000256" key="1">
    <source>
        <dbReference type="SAM" id="Phobius"/>
    </source>
</evidence>
<dbReference type="HOGENOM" id="CLU_035020_0_0_10"/>
<keyword evidence="1" id="KW-0812">Transmembrane</keyword>
<dbReference type="STRING" id="742727.HMPREF9447_00027"/>
<sequence>MKQKLLLGTIIVLLFGACGRSDVRLRCADEMIEQNRKDSASQILTGIKHPESFSKSNRALYALLAAEVARNEERLDEIDTLLTVALDYYRASTDSVHIVRTLFCAGQVARSLQCNEEAMKFFLEALPYTEGQFVSDYWRYVVNTWAGVVAAKERLFEDKICYSQKALNIARRMKNASYECLSLGDIAYGHLFSGRYDSALHYTEIMHEIVLRDSLISQLPYIYTRFQGIYTQKGEYALALKYVEKALRHRAPTDSANITGHYAEKAAMFGKLGQYDSAYHYFLKSEPCPDPFTQEARYYNMADTYYAMKRYKDAYECLLRYTQIDDSIKAAAKSSELIALQNLYQHERLRADNLRWRAQVAEHKHRVYWIIAVSVIVLWVAGGIYLIFYRRNRRHLIAQQKQLIGQQEQIISQQEELQLRNEEHLKNLQKINELQQKEGELKGAFFRQLNFSILQQVGEAGKNGNIIFSDKDWDVITENADAIFDNFTLRLRETYPGLNKEDLRYCCMVKMQLSQSEMAQIMHLEKDSVKKRLKRIRVDKIGTGSGITLEDLLRNF</sequence>
<dbReference type="Proteomes" id="UP000009872">
    <property type="component" value="Unassembled WGS sequence"/>
</dbReference>
<dbReference type="AlphaFoldDB" id="K9ET97"/>
<dbReference type="InterPro" id="IPR019734">
    <property type="entry name" value="TPR_rpt"/>
</dbReference>
<dbReference type="InterPro" id="IPR011990">
    <property type="entry name" value="TPR-like_helical_dom_sf"/>
</dbReference>